<dbReference type="AlphaFoldDB" id="A0A9D2PTH1"/>
<evidence type="ECO:0000256" key="1">
    <source>
        <dbReference type="SAM" id="Phobius"/>
    </source>
</evidence>
<comment type="caution">
    <text evidence="2">The sequence shown here is derived from an EMBL/GenBank/DDBJ whole genome shotgun (WGS) entry which is preliminary data.</text>
</comment>
<keyword evidence="1" id="KW-0812">Transmembrane</keyword>
<reference evidence="2" key="2">
    <citation type="submission" date="2021-04" db="EMBL/GenBank/DDBJ databases">
        <authorList>
            <person name="Gilroy R."/>
        </authorList>
    </citation>
    <scope>NUCLEOTIDE SEQUENCE</scope>
    <source>
        <strain evidence="2">CHK198-12963</strain>
    </source>
</reference>
<feature type="transmembrane region" description="Helical" evidence="1">
    <location>
        <begin position="88"/>
        <end position="108"/>
    </location>
</feature>
<proteinExistence type="predicted"/>
<reference evidence="2" key="1">
    <citation type="journal article" date="2021" name="PeerJ">
        <title>Extensive microbial diversity within the chicken gut microbiome revealed by metagenomics and culture.</title>
        <authorList>
            <person name="Gilroy R."/>
            <person name="Ravi A."/>
            <person name="Getino M."/>
            <person name="Pursley I."/>
            <person name="Horton D.L."/>
            <person name="Alikhan N.F."/>
            <person name="Baker D."/>
            <person name="Gharbi K."/>
            <person name="Hall N."/>
            <person name="Watson M."/>
            <person name="Adriaenssens E.M."/>
            <person name="Foster-Nyarko E."/>
            <person name="Jarju S."/>
            <person name="Secka A."/>
            <person name="Antonio M."/>
            <person name="Oren A."/>
            <person name="Chaudhuri R.R."/>
            <person name="La Ragione R."/>
            <person name="Hildebrand F."/>
            <person name="Pallen M.J."/>
        </authorList>
    </citation>
    <scope>NUCLEOTIDE SEQUENCE</scope>
    <source>
        <strain evidence="2">CHK198-12963</strain>
    </source>
</reference>
<sequence length="146" mass="16917">MEKKHLVSGIGVIGMGLVFFALSFLDSRLQAPFCGFGGACLGAGIAQTIKYVYWSKPERRERYQEKMENMKIIMEDERKEVLRYKSGWYMYIFTLIVLGLTVSVIQILGNYGVLEGARWVVIFLGILFFAELFLGWLIYRQMDKKY</sequence>
<dbReference type="EMBL" id="DWWB01000035">
    <property type="protein sequence ID" value="HJC66421.1"/>
    <property type="molecule type" value="Genomic_DNA"/>
</dbReference>
<evidence type="ECO:0000313" key="3">
    <source>
        <dbReference type="Proteomes" id="UP000823863"/>
    </source>
</evidence>
<feature type="transmembrane region" description="Helical" evidence="1">
    <location>
        <begin position="120"/>
        <end position="139"/>
    </location>
</feature>
<accession>A0A9D2PTH1</accession>
<organism evidence="2 3">
    <name type="scientific">Candidatus Enterocloster excrementigallinarum</name>
    <dbReference type="NCBI Taxonomy" id="2838558"/>
    <lineage>
        <taxon>Bacteria</taxon>
        <taxon>Bacillati</taxon>
        <taxon>Bacillota</taxon>
        <taxon>Clostridia</taxon>
        <taxon>Lachnospirales</taxon>
        <taxon>Lachnospiraceae</taxon>
        <taxon>Enterocloster</taxon>
    </lineage>
</organism>
<keyword evidence="1" id="KW-1133">Transmembrane helix</keyword>
<feature type="transmembrane region" description="Helical" evidence="1">
    <location>
        <begin position="30"/>
        <end position="53"/>
    </location>
</feature>
<feature type="transmembrane region" description="Helical" evidence="1">
    <location>
        <begin position="7"/>
        <end position="24"/>
    </location>
</feature>
<name>A0A9D2PTH1_9FIRM</name>
<keyword evidence="1" id="KW-0472">Membrane</keyword>
<evidence type="ECO:0000313" key="2">
    <source>
        <dbReference type="EMBL" id="HJC66421.1"/>
    </source>
</evidence>
<dbReference type="Proteomes" id="UP000823863">
    <property type="component" value="Unassembled WGS sequence"/>
</dbReference>
<protein>
    <submittedName>
        <fullName evidence="2">Uncharacterized protein</fullName>
    </submittedName>
</protein>
<gene>
    <name evidence="2" type="ORF">H9931_06845</name>
</gene>